<evidence type="ECO:0000313" key="2">
    <source>
        <dbReference type="Proteomes" id="UP000673375"/>
    </source>
</evidence>
<name>A0ABS4CIE9_9ENTE</name>
<dbReference type="EMBL" id="JAEDXU010000003">
    <property type="protein sequence ID" value="MBP1046220.1"/>
    <property type="molecule type" value="Genomic_DNA"/>
</dbReference>
<reference evidence="1 2" key="1">
    <citation type="submission" date="2020-12" db="EMBL/GenBank/DDBJ databases">
        <title>Vagococcus allomyrinae sp. nov. and Enterococcus lavae sp. nov., isolated from the larvae of Allomyrina dichotoma.</title>
        <authorList>
            <person name="Lee S.D."/>
        </authorList>
    </citation>
    <scope>NUCLEOTIDE SEQUENCE [LARGE SCALE GENOMIC DNA]</scope>
    <source>
        <strain evidence="1 2">BWM-S5</strain>
    </source>
</reference>
<keyword evidence="2" id="KW-1185">Reference proteome</keyword>
<sequence length="409" mass="44945">MYTDQELNELNKKVYHVDPKYNTASEVYVAKPDSELKNNETNIVTAGGKDFKVVASADIDNNGYQGFAVAPITKEYPQGDPNNVAIISAGTTPPSPIGEGSDGLTDFFTAFTSKATNNGGSLQTGQADDFVDFVINKKGYNVTQLSGYSQAAYMLKIGAKYKIPTTVFNGWFLYDSLNEDEKKFMMEHPELFRNYRKLDDSTVKLLDGNDRNKLMDLGTIFWFEGDSHGIKDWTFDKNGNVVFGKSDNPNVKMSEIACQASLDKLALLQLRKRLSSSGGGLSSNEEIYLDDSEALLAVETASRMSKTILDSIRKNYQDAITEAEQLWQTTEQAAQNIGTTLSHGEIMSALESGGATQQTIVTTPVSQYQEKISELESQTAEYETLISTIKSSIAMLVASDQELASQIQG</sequence>
<protein>
    <submittedName>
        <fullName evidence="1">Uncharacterized protein</fullName>
    </submittedName>
</protein>
<organism evidence="1 2">
    <name type="scientific">Enterococcus larvae</name>
    <dbReference type="NCBI Taxonomy" id="2794352"/>
    <lineage>
        <taxon>Bacteria</taxon>
        <taxon>Bacillati</taxon>
        <taxon>Bacillota</taxon>
        <taxon>Bacilli</taxon>
        <taxon>Lactobacillales</taxon>
        <taxon>Enterococcaceae</taxon>
        <taxon>Enterococcus</taxon>
    </lineage>
</organism>
<proteinExistence type="predicted"/>
<dbReference type="RefSeq" id="WP_209557036.1">
    <property type="nucleotide sequence ID" value="NZ_JAEDXU010000003.1"/>
</dbReference>
<evidence type="ECO:0000313" key="1">
    <source>
        <dbReference type="EMBL" id="MBP1046220.1"/>
    </source>
</evidence>
<dbReference type="Proteomes" id="UP000673375">
    <property type="component" value="Unassembled WGS sequence"/>
</dbReference>
<gene>
    <name evidence="1" type="ORF">I6N96_07980</name>
</gene>
<accession>A0ABS4CIE9</accession>
<comment type="caution">
    <text evidence="1">The sequence shown here is derived from an EMBL/GenBank/DDBJ whole genome shotgun (WGS) entry which is preliminary data.</text>
</comment>